<dbReference type="InterPro" id="IPR041561">
    <property type="entry name" value="PglD_N"/>
</dbReference>
<dbReference type="AlphaFoldDB" id="A0A2V3Y4E5"/>
<dbReference type="GO" id="GO:0016740">
    <property type="term" value="F:transferase activity"/>
    <property type="evidence" value="ECO:0007669"/>
    <property type="project" value="UniProtKB-KW"/>
</dbReference>
<dbReference type="Gene3D" id="3.40.50.20">
    <property type="match status" value="1"/>
</dbReference>
<dbReference type="Pfam" id="PF00132">
    <property type="entry name" value="Hexapep"/>
    <property type="match status" value="1"/>
</dbReference>
<dbReference type="InterPro" id="IPR011004">
    <property type="entry name" value="Trimer_LpxA-like_sf"/>
</dbReference>
<dbReference type="NCBIfam" id="TIGR03570">
    <property type="entry name" value="NeuD_NnaD"/>
    <property type="match status" value="1"/>
</dbReference>
<dbReference type="InterPro" id="IPR001451">
    <property type="entry name" value="Hexapep"/>
</dbReference>
<evidence type="ECO:0000313" key="4">
    <source>
        <dbReference type="EMBL" id="PXX51812.1"/>
    </source>
</evidence>
<dbReference type="PANTHER" id="PTHR43300">
    <property type="entry name" value="ACETYLTRANSFERASE"/>
    <property type="match status" value="1"/>
</dbReference>
<keyword evidence="4" id="KW-0808">Transferase</keyword>
<evidence type="ECO:0000256" key="1">
    <source>
        <dbReference type="PIRSR" id="PIRSR620019-1"/>
    </source>
</evidence>
<organism evidence="4 5">
    <name type="scientific">Hungatella effluvii</name>
    <dbReference type="NCBI Taxonomy" id="1096246"/>
    <lineage>
        <taxon>Bacteria</taxon>
        <taxon>Bacillati</taxon>
        <taxon>Bacillota</taxon>
        <taxon>Clostridia</taxon>
        <taxon>Lachnospirales</taxon>
        <taxon>Lachnospiraceae</taxon>
        <taxon>Hungatella</taxon>
    </lineage>
</organism>
<sequence>MKRLLIWGAGDQGTVTAECALAMKRYGEIDFLTIREKESRQIPGHKIYEETDGNLLEILSAYDEVIVATGSNDLREAKLTKLASLGLHPASLLHPTAVISPSAVISEGCTVLAGAVINTNASVGIGCIVNTGAVIEHDCMIGDFVNICPRAAMAGHTEIGRKAYLGIGCTIIDDIKVGAETIVGAGAVVIRDIPDHTVVAGVPAKAIRQS</sequence>
<evidence type="ECO:0000259" key="3">
    <source>
        <dbReference type="Pfam" id="PF17836"/>
    </source>
</evidence>
<dbReference type="CDD" id="cd03360">
    <property type="entry name" value="LbH_AT_putative"/>
    <property type="match status" value="1"/>
</dbReference>
<dbReference type="Gene3D" id="2.160.10.10">
    <property type="entry name" value="Hexapeptide repeat proteins"/>
    <property type="match status" value="1"/>
</dbReference>
<evidence type="ECO:0000313" key="5">
    <source>
        <dbReference type="Proteomes" id="UP000248057"/>
    </source>
</evidence>
<dbReference type="GeneID" id="86062853"/>
<accession>A0A2V3Y4E5</accession>
<protein>
    <submittedName>
        <fullName evidence="4">UDP-N-acetylbacillosamine N-acetyltransferase</fullName>
    </submittedName>
</protein>
<dbReference type="EMBL" id="QJKD01000009">
    <property type="protein sequence ID" value="PXX51812.1"/>
    <property type="molecule type" value="Genomic_DNA"/>
</dbReference>
<gene>
    <name evidence="4" type="ORF">DFR60_109216</name>
</gene>
<keyword evidence="5" id="KW-1185">Reference proteome</keyword>
<feature type="active site" description="Proton acceptor" evidence="1">
    <location>
        <position position="137"/>
    </location>
</feature>
<feature type="site" description="Increases basicity of active site His" evidence="1">
    <location>
        <position position="138"/>
    </location>
</feature>
<dbReference type="PANTHER" id="PTHR43300:SF7">
    <property type="entry name" value="UDP-N-ACETYLBACILLOSAMINE N-ACETYLTRANSFERASE"/>
    <property type="match status" value="1"/>
</dbReference>
<dbReference type="InterPro" id="IPR020019">
    <property type="entry name" value="AcTrfase_PglD-like"/>
</dbReference>
<feature type="domain" description="PglD N-terminal" evidence="3">
    <location>
        <begin position="3"/>
        <end position="81"/>
    </location>
</feature>
<dbReference type="InterPro" id="IPR050179">
    <property type="entry name" value="Trans_hexapeptide_repeat"/>
</dbReference>
<feature type="binding site" evidence="2">
    <location>
        <position position="167"/>
    </location>
    <ligand>
        <name>acetyl-CoA</name>
        <dbReference type="ChEBI" id="CHEBI:57288"/>
    </ligand>
</feature>
<dbReference type="Proteomes" id="UP000248057">
    <property type="component" value="Unassembled WGS sequence"/>
</dbReference>
<dbReference type="SUPFAM" id="SSF51161">
    <property type="entry name" value="Trimeric LpxA-like enzymes"/>
    <property type="match status" value="1"/>
</dbReference>
<name>A0A2V3Y4E5_9FIRM</name>
<reference evidence="4 5" key="1">
    <citation type="submission" date="2018-05" db="EMBL/GenBank/DDBJ databases">
        <title>Genomic Encyclopedia of Type Strains, Phase IV (KMG-IV): sequencing the most valuable type-strain genomes for metagenomic binning, comparative biology and taxonomic classification.</title>
        <authorList>
            <person name="Goeker M."/>
        </authorList>
    </citation>
    <scope>NUCLEOTIDE SEQUENCE [LARGE SCALE GENOMIC DNA]</scope>
    <source>
        <strain evidence="4 5">DSM 24995</strain>
    </source>
</reference>
<dbReference type="Pfam" id="PF17836">
    <property type="entry name" value="PglD_N"/>
    <property type="match status" value="1"/>
</dbReference>
<proteinExistence type="predicted"/>
<dbReference type="RefSeq" id="WP_110324127.1">
    <property type="nucleotide sequence ID" value="NZ_QJKD01000009.1"/>
</dbReference>
<feature type="binding site" evidence="2">
    <location>
        <position position="70"/>
    </location>
    <ligand>
        <name>substrate</name>
    </ligand>
</feature>
<comment type="caution">
    <text evidence="4">The sequence shown here is derived from an EMBL/GenBank/DDBJ whole genome shotgun (WGS) entry which is preliminary data.</text>
</comment>
<evidence type="ECO:0000256" key="2">
    <source>
        <dbReference type="PIRSR" id="PIRSR620019-2"/>
    </source>
</evidence>